<dbReference type="Proteomes" id="UP000887578">
    <property type="component" value="Unplaced"/>
</dbReference>
<keyword evidence="4" id="KW-1185">Reference proteome</keyword>
<name>A0A914PAQ4_9BILA</name>
<reference evidence="5" key="1">
    <citation type="submission" date="2022-11" db="UniProtKB">
        <authorList>
            <consortium name="WormBaseParasite"/>
        </authorList>
    </citation>
    <scope>IDENTIFICATION</scope>
</reference>
<dbReference type="GO" id="GO:0005634">
    <property type="term" value="C:nucleus"/>
    <property type="evidence" value="ECO:0007669"/>
    <property type="project" value="UniProtKB-SubCell"/>
</dbReference>
<dbReference type="InterPro" id="IPR000637">
    <property type="entry name" value="HMGI/Y_DNA-bd_CS"/>
</dbReference>
<evidence type="ECO:0000256" key="2">
    <source>
        <dbReference type="ARBA" id="ARBA00023242"/>
    </source>
</evidence>
<proteinExistence type="predicted"/>
<dbReference type="GO" id="GO:0003677">
    <property type="term" value="F:DNA binding"/>
    <property type="evidence" value="ECO:0007669"/>
    <property type="project" value="InterPro"/>
</dbReference>
<evidence type="ECO:0000256" key="1">
    <source>
        <dbReference type="ARBA" id="ARBA00004123"/>
    </source>
</evidence>
<protein>
    <submittedName>
        <fullName evidence="5">Uncharacterized protein</fullName>
    </submittedName>
</protein>
<feature type="region of interest" description="Disordered" evidence="3">
    <location>
        <begin position="72"/>
        <end position="273"/>
    </location>
</feature>
<comment type="subcellular location">
    <subcellularLocation>
        <location evidence="1">Nucleus</location>
    </subcellularLocation>
</comment>
<dbReference type="GO" id="GO:0006355">
    <property type="term" value="P:regulation of DNA-templated transcription"/>
    <property type="evidence" value="ECO:0007669"/>
    <property type="project" value="InterPro"/>
</dbReference>
<sequence>MSNRHNRYRSRSREPATSGQHVEVFAPLPSIHAQYRQQRQTGSRPQFGAPAKERCRSHVNEVDQATLIAANLSIPQPRTPRKSVPIRERILKDNRRSVGPQKRGRSAARDDDVDETPEKRGRGRPRKDQSIPPNSRRSTNRDSGPSTSSRNRTPDIPEIRKARRSGRGFVGHQNESPLTRARSRGAENRQPYASATRGRSRQPGRDEAPVRESRRSVDRQPRNQPPKTRRSTDRSRSIIIDTPSPEQPSSSNAIRSNVRAAESPIESNAEERSLENKAPCIAEMVSVLYNQRLESNQSASFAPNIFARSEILNNCNGGNHIGLIVDALRQFTDRRR</sequence>
<organism evidence="4 5">
    <name type="scientific">Panagrolaimus davidi</name>
    <dbReference type="NCBI Taxonomy" id="227884"/>
    <lineage>
        <taxon>Eukaryota</taxon>
        <taxon>Metazoa</taxon>
        <taxon>Ecdysozoa</taxon>
        <taxon>Nematoda</taxon>
        <taxon>Chromadorea</taxon>
        <taxon>Rhabditida</taxon>
        <taxon>Tylenchina</taxon>
        <taxon>Panagrolaimomorpha</taxon>
        <taxon>Panagrolaimoidea</taxon>
        <taxon>Panagrolaimidae</taxon>
        <taxon>Panagrolaimus</taxon>
    </lineage>
</organism>
<evidence type="ECO:0000313" key="5">
    <source>
        <dbReference type="WBParaSite" id="PDA_v2.g14633.t1"/>
    </source>
</evidence>
<dbReference type="InterPro" id="IPR017956">
    <property type="entry name" value="AT_hook_DNA-bd_motif"/>
</dbReference>
<feature type="compositionally biased region" description="Polar residues" evidence="3">
    <location>
        <begin position="35"/>
        <end position="44"/>
    </location>
</feature>
<dbReference type="PRINTS" id="PR00929">
    <property type="entry name" value="ATHOOK"/>
</dbReference>
<dbReference type="WBParaSite" id="PDA_v2.g14633.t1">
    <property type="protein sequence ID" value="PDA_v2.g14633.t1"/>
    <property type="gene ID" value="PDA_v2.g14633"/>
</dbReference>
<evidence type="ECO:0000256" key="3">
    <source>
        <dbReference type="SAM" id="MobiDB-lite"/>
    </source>
</evidence>
<feature type="region of interest" description="Disordered" evidence="3">
    <location>
        <begin position="1"/>
        <end position="29"/>
    </location>
</feature>
<feature type="compositionally biased region" description="Polar residues" evidence="3">
    <location>
        <begin position="131"/>
        <end position="151"/>
    </location>
</feature>
<feature type="region of interest" description="Disordered" evidence="3">
    <location>
        <begin position="35"/>
        <end position="54"/>
    </location>
</feature>
<accession>A0A914PAQ4</accession>
<dbReference type="PROSITE" id="PS00354">
    <property type="entry name" value="HMGI_Y"/>
    <property type="match status" value="1"/>
</dbReference>
<feature type="compositionally biased region" description="Basic and acidic residues" evidence="3">
    <location>
        <begin position="203"/>
        <end position="221"/>
    </location>
</feature>
<dbReference type="AlphaFoldDB" id="A0A914PAQ4"/>
<feature type="compositionally biased region" description="Basic and acidic residues" evidence="3">
    <location>
        <begin position="85"/>
        <end position="96"/>
    </location>
</feature>
<evidence type="ECO:0000313" key="4">
    <source>
        <dbReference type="Proteomes" id="UP000887578"/>
    </source>
</evidence>
<keyword evidence="2" id="KW-0539">Nucleus</keyword>
<feature type="compositionally biased region" description="Basic residues" evidence="3">
    <location>
        <begin position="1"/>
        <end position="10"/>
    </location>
</feature>